<gene>
    <name evidence="4" type="ORF">DLM86_27790</name>
</gene>
<feature type="domain" description="BIG2" evidence="3">
    <location>
        <begin position="468"/>
        <end position="548"/>
    </location>
</feature>
<dbReference type="SUPFAM" id="SSF51011">
    <property type="entry name" value="Glycosyl hydrolase domain"/>
    <property type="match status" value="1"/>
</dbReference>
<dbReference type="AlphaFoldDB" id="A0A2V5K0B6"/>
<evidence type="ECO:0000313" key="4">
    <source>
        <dbReference type="EMBL" id="PYI50873.1"/>
    </source>
</evidence>
<dbReference type="InterPro" id="IPR008964">
    <property type="entry name" value="Invasin/intimin_cell_adhesion"/>
</dbReference>
<feature type="chain" id="PRO_5015865519" description="BIG2 domain-containing protein" evidence="2">
    <location>
        <begin position="39"/>
        <end position="1219"/>
    </location>
</feature>
<feature type="region of interest" description="Disordered" evidence="1">
    <location>
        <begin position="188"/>
        <end position="217"/>
    </location>
</feature>
<dbReference type="InterPro" id="IPR017853">
    <property type="entry name" value="GH"/>
</dbReference>
<dbReference type="Gene3D" id="3.20.20.80">
    <property type="entry name" value="Glycosidases"/>
    <property type="match status" value="1"/>
</dbReference>
<dbReference type="SUPFAM" id="SSF49373">
    <property type="entry name" value="Invasin/intimin cell-adhesion fragments"/>
    <property type="match status" value="1"/>
</dbReference>
<feature type="signal peptide" evidence="2">
    <location>
        <begin position="1"/>
        <end position="38"/>
    </location>
</feature>
<feature type="region of interest" description="Disordered" evidence="1">
    <location>
        <begin position="849"/>
        <end position="873"/>
    </location>
</feature>
<dbReference type="SMART" id="SM00635">
    <property type="entry name" value="BID_2"/>
    <property type="match status" value="2"/>
</dbReference>
<dbReference type="InterPro" id="IPR013780">
    <property type="entry name" value="Glyco_hydro_b"/>
</dbReference>
<organism evidence="4 5">
    <name type="scientific">Paenibacillus flagellatus</name>
    <dbReference type="NCBI Taxonomy" id="2211139"/>
    <lineage>
        <taxon>Bacteria</taxon>
        <taxon>Bacillati</taxon>
        <taxon>Bacillota</taxon>
        <taxon>Bacilli</taxon>
        <taxon>Bacillales</taxon>
        <taxon>Paenibacillaceae</taxon>
        <taxon>Paenibacillus</taxon>
    </lineage>
</organism>
<reference evidence="4 5" key="1">
    <citation type="submission" date="2018-05" db="EMBL/GenBank/DDBJ databases">
        <title>Paenibacillus flagellatus sp. nov., isolated from selenium mineral soil.</title>
        <authorList>
            <person name="Dai X."/>
        </authorList>
    </citation>
    <scope>NUCLEOTIDE SEQUENCE [LARGE SCALE GENOMIC DNA]</scope>
    <source>
        <strain evidence="4 5">DXL2</strain>
    </source>
</reference>
<proteinExistence type="predicted"/>
<feature type="compositionally biased region" description="Gly residues" evidence="1">
    <location>
        <begin position="199"/>
        <end position="211"/>
    </location>
</feature>
<dbReference type="InterPro" id="IPR024745">
    <property type="entry name" value="GH44_cat"/>
</dbReference>
<dbReference type="SUPFAM" id="SSF49785">
    <property type="entry name" value="Galactose-binding domain-like"/>
    <property type="match status" value="1"/>
</dbReference>
<evidence type="ECO:0000256" key="1">
    <source>
        <dbReference type="SAM" id="MobiDB-lite"/>
    </source>
</evidence>
<feature type="compositionally biased region" description="Polar residues" evidence="1">
    <location>
        <begin position="237"/>
        <end position="247"/>
    </location>
</feature>
<dbReference type="EMBL" id="QJVJ01000016">
    <property type="protein sequence ID" value="PYI50873.1"/>
    <property type="molecule type" value="Genomic_DNA"/>
</dbReference>
<dbReference type="SUPFAM" id="SSF51445">
    <property type="entry name" value="(Trans)glycosidases"/>
    <property type="match status" value="1"/>
</dbReference>
<dbReference type="Gene3D" id="2.60.40.1080">
    <property type="match status" value="2"/>
</dbReference>
<feature type="domain" description="BIG2" evidence="3">
    <location>
        <begin position="218"/>
        <end position="298"/>
    </location>
</feature>
<keyword evidence="2" id="KW-0732">Signal</keyword>
<dbReference type="InterPro" id="IPR008979">
    <property type="entry name" value="Galactose-bd-like_sf"/>
</dbReference>
<sequence length="1219" mass="131870">MGMKGRKKRAKPLRSVALALTGALLAAQAAFVPPAANADAGTALTVYDDALSADFVDYGWAETDLAETGIVHGGSRAIRLDPDGGKALYFYKDRIMNADEYDSLRFWIHGGTAGGQQLKLVLSLGGQGVTERQISDLLPGGVKAGQWSEVSVKLADVGAVGLLDGIWLWGDGEQEPVYLDDIAFVKGSGGTGTQQPGGQQPGGQQPGGQQPGGQQQPQLVGLSFAEPLAKVRAGDRQPTQLTASLSDGTHRDVTPEAEWSSADEAVAQVSAGLVIGRTPGTTTIKAVYGGAEALLPVEVLPYVPSQGIPIEPVDGVYVYDDALNGQFADYSWAQRSLEENGTIRSGSRSIRFEPDGDGALYLYSDRIISTKDFEKLQIWVNGGATGGQKVKLALLSGGQPAAERSLDDLIPGGIPAGGWSKVELMLADLNLPNGIFDGILFAGANGGDQAAVYLDDIALVKKYVAPPAVVEVRMNMHQLVLLPGETFRLDAEAFLETGATDVVTAKAEWQSDRPDIVQVEGGALTAHGTGIAKITAAYKTFTASAYVQVAQIAPESVYEDGLSAGYYNRSWHDKDLANTEQAHGGDRSVKFEPDGWDGVWFGSETKREIADYYGLEFWIHGGTTGGQKLKVHAYDNYTALGAIDLADYVPGGSLPAGQWSRVIVNFADMGLTDGQFDGVIFQAGTESDQAAVYIDDVYLLRNTQAGRLPQPELPAVKIGIDTSADRRVVSPDIYGINFNDMHPNDSELAFPVQRWGGNNTTRYNWELDVANRASDWFFINYPYDNDHPEQLPHGSTSDKFVDDVLADNGKVLLTVPTIGWTPKERAVHYGFSQQKYGPQQARADELRDAGNGVRPNGDLVTNNDPEDTSKRIGPDFVTRWMDHLKGRTGDRINFYALDNEPEIWHVTHRDVHPNAPTYDEIWGFTEKYGAAIKEKDPDAQIFGPTSWGWCAYFYSSADNCADGPDRQAHGGKPFLEWYLQKVKEYEQAHGVRLVDYLDVHFYPQENVVTSGEEGPIAAKRRFQSLKSLYDPNFVDESWIQEPIRLIPRMKEMIESNLPGAKLAITEYNFGNGDGITAGLAQAEALAIFGREGVDLATRFGAMKAGTTIEDAFKLYLNYDGQGSKVDGTSVRTKSSNADAVGAYTIEGRDGRLYVLLFNKDTVARQADVNANGSVGGQAQLYRFDAKSHVSAAGEATVGEDGGLSVRLPARSATLVVWNP</sequence>
<dbReference type="Pfam" id="PF12891">
    <property type="entry name" value="Glyco_hydro_44"/>
    <property type="match status" value="1"/>
</dbReference>
<accession>A0A2V5K0B6</accession>
<dbReference type="InterPro" id="IPR003343">
    <property type="entry name" value="Big_2"/>
</dbReference>
<keyword evidence="5" id="KW-1185">Reference proteome</keyword>
<evidence type="ECO:0000313" key="5">
    <source>
        <dbReference type="Proteomes" id="UP000247476"/>
    </source>
</evidence>
<evidence type="ECO:0000259" key="3">
    <source>
        <dbReference type="SMART" id="SM00635"/>
    </source>
</evidence>
<feature type="region of interest" description="Disordered" evidence="1">
    <location>
        <begin position="233"/>
        <end position="260"/>
    </location>
</feature>
<protein>
    <recommendedName>
        <fullName evidence="3">BIG2 domain-containing protein</fullName>
    </recommendedName>
</protein>
<name>A0A2V5K0B6_9BACL</name>
<dbReference type="Proteomes" id="UP000247476">
    <property type="component" value="Unassembled WGS sequence"/>
</dbReference>
<dbReference type="Gene3D" id="2.60.40.1180">
    <property type="entry name" value="Golgi alpha-mannosidase II"/>
    <property type="match status" value="1"/>
</dbReference>
<evidence type="ECO:0000256" key="2">
    <source>
        <dbReference type="SAM" id="SignalP"/>
    </source>
</evidence>
<comment type="caution">
    <text evidence="4">The sequence shown here is derived from an EMBL/GenBank/DDBJ whole genome shotgun (WGS) entry which is preliminary data.</text>
</comment>
<dbReference type="Gene3D" id="2.60.120.430">
    <property type="entry name" value="Galactose-binding lectin"/>
    <property type="match status" value="3"/>
</dbReference>